<keyword evidence="2" id="KW-0479">Metal-binding</keyword>
<keyword evidence="5" id="KW-0804">Transcription</keyword>
<keyword evidence="9" id="KW-1185">Reference proteome</keyword>
<dbReference type="GO" id="GO:0005634">
    <property type="term" value="C:nucleus"/>
    <property type="evidence" value="ECO:0007669"/>
    <property type="project" value="UniProtKB-SubCell"/>
</dbReference>
<feature type="domain" description="Zn(2)-C6 fungal-type" evidence="7">
    <location>
        <begin position="15"/>
        <end position="45"/>
    </location>
</feature>
<dbReference type="GO" id="GO:0006351">
    <property type="term" value="P:DNA-templated transcription"/>
    <property type="evidence" value="ECO:0007669"/>
    <property type="project" value="InterPro"/>
</dbReference>
<evidence type="ECO:0000256" key="5">
    <source>
        <dbReference type="ARBA" id="ARBA00023163"/>
    </source>
</evidence>
<dbReference type="InterPro" id="IPR050987">
    <property type="entry name" value="AtrR-like"/>
</dbReference>
<dbReference type="Pfam" id="PF00172">
    <property type="entry name" value="Zn_clus"/>
    <property type="match status" value="1"/>
</dbReference>
<dbReference type="CDD" id="cd00067">
    <property type="entry name" value="GAL4"/>
    <property type="match status" value="1"/>
</dbReference>
<dbReference type="Pfam" id="PF04082">
    <property type="entry name" value="Fungal_trans"/>
    <property type="match status" value="1"/>
</dbReference>
<accession>A0A9P8UM59</accession>
<protein>
    <submittedName>
        <fullName evidence="8">Fungal-specific transcription factor domain-containing protein</fullName>
    </submittedName>
</protein>
<dbReference type="AlphaFoldDB" id="A0A9P8UM59"/>
<name>A0A9P8UM59_9PEZI</name>
<evidence type="ECO:0000256" key="6">
    <source>
        <dbReference type="ARBA" id="ARBA00023242"/>
    </source>
</evidence>
<dbReference type="GO" id="GO:0008270">
    <property type="term" value="F:zinc ion binding"/>
    <property type="evidence" value="ECO:0007669"/>
    <property type="project" value="InterPro"/>
</dbReference>
<proteinExistence type="predicted"/>
<dbReference type="PANTHER" id="PTHR46910">
    <property type="entry name" value="TRANSCRIPTION FACTOR PDR1"/>
    <property type="match status" value="1"/>
</dbReference>
<dbReference type="OrthoDB" id="4116913at2759"/>
<evidence type="ECO:0000259" key="7">
    <source>
        <dbReference type="PROSITE" id="PS50048"/>
    </source>
</evidence>
<evidence type="ECO:0000256" key="1">
    <source>
        <dbReference type="ARBA" id="ARBA00004123"/>
    </source>
</evidence>
<dbReference type="SMART" id="SM00906">
    <property type="entry name" value="Fungal_trans"/>
    <property type="match status" value="1"/>
</dbReference>
<evidence type="ECO:0000313" key="8">
    <source>
        <dbReference type="EMBL" id="KAH6654792.1"/>
    </source>
</evidence>
<dbReference type="PROSITE" id="PS00463">
    <property type="entry name" value="ZN2_CY6_FUNGAL_1"/>
    <property type="match status" value="1"/>
</dbReference>
<dbReference type="Gene3D" id="4.10.240.10">
    <property type="entry name" value="Zn(2)-C6 fungal-type DNA-binding domain"/>
    <property type="match status" value="1"/>
</dbReference>
<dbReference type="RefSeq" id="XP_045959062.1">
    <property type="nucleotide sequence ID" value="XM_046102867.1"/>
</dbReference>
<comment type="caution">
    <text evidence="8">The sequence shown here is derived from an EMBL/GenBank/DDBJ whole genome shotgun (WGS) entry which is preliminary data.</text>
</comment>
<dbReference type="InterPro" id="IPR007219">
    <property type="entry name" value="XnlR_reg_dom"/>
</dbReference>
<dbReference type="InterPro" id="IPR036864">
    <property type="entry name" value="Zn2-C6_fun-type_DNA-bd_sf"/>
</dbReference>
<dbReference type="SMART" id="SM00066">
    <property type="entry name" value="GAL4"/>
    <property type="match status" value="1"/>
</dbReference>
<keyword evidence="3" id="KW-0805">Transcription regulation</keyword>
<comment type="subcellular location">
    <subcellularLocation>
        <location evidence="1">Nucleus</location>
    </subcellularLocation>
</comment>
<dbReference type="Proteomes" id="UP000758603">
    <property type="component" value="Unassembled WGS sequence"/>
</dbReference>
<sequence length="623" mass="70771">MAKMSSSGGTTRRRSCDACHQRKIHCDSDSRPCDWCKHHGLMCTFNRPFGRRKKKRNVGANLAHHDVELDAPVAEHHLLSTFRTGDQPENSISLPIQDESFNETTEFPTGVVKSIPHAGLGGFYFNGFHLGGISSYHGIPFFSEEGKLWIYSHTGAYYMSQGQDTSELTWRQLQSREEVSSRIEGIWELPERIMVDAYFSIFLASTKRYVFPIVNEATFMDVIDKAYANDQGQSPLDVICAKACVLSFTCILVHMEGRLDIQQVVTAKQCAARVNRMMSDILANPCVESLQVCTMMCMYSIFSGNVATAAMYLSVAYRFVSMFGAHLTPSGMASPIWSLEDAYSDSQYLRRVFWHCYMYDKDICLRAGYPPIIDDDHCDLTLPLAYKEIDDFDSFKDGSDLIPGDMRLTIIKSKMIRLLYCAKAFQKNDIQLLQDIRELDEELETWRMSIPTRYRPNLAPSYSIRLESDWNKSKQIHVVVIHFEYYFLLSLIHIASGRCQIRAANHKANITSCQLLALKASRSILGNLAIVSQFFKTGDFWFFVLYPMSASLTIFCNVLTSPLNSQAEEDIILLQKVPQLIKDMCPAALDPADSMRFKQLEEFVMNLIRLGRCAVNKALESRG</sequence>
<dbReference type="EMBL" id="JAGPXC010000004">
    <property type="protein sequence ID" value="KAH6654792.1"/>
    <property type="molecule type" value="Genomic_DNA"/>
</dbReference>
<dbReference type="GO" id="GO:0003677">
    <property type="term" value="F:DNA binding"/>
    <property type="evidence" value="ECO:0007669"/>
    <property type="project" value="UniProtKB-KW"/>
</dbReference>
<gene>
    <name evidence="8" type="ORF">BKA67DRAFT_566237</name>
</gene>
<dbReference type="InterPro" id="IPR001138">
    <property type="entry name" value="Zn2Cys6_DnaBD"/>
</dbReference>
<keyword evidence="4" id="KW-0238">DNA-binding</keyword>
<organism evidence="8 9">
    <name type="scientific">Truncatella angustata</name>
    <dbReference type="NCBI Taxonomy" id="152316"/>
    <lineage>
        <taxon>Eukaryota</taxon>
        <taxon>Fungi</taxon>
        <taxon>Dikarya</taxon>
        <taxon>Ascomycota</taxon>
        <taxon>Pezizomycotina</taxon>
        <taxon>Sordariomycetes</taxon>
        <taxon>Xylariomycetidae</taxon>
        <taxon>Amphisphaeriales</taxon>
        <taxon>Sporocadaceae</taxon>
        <taxon>Truncatella</taxon>
    </lineage>
</organism>
<dbReference type="CDD" id="cd12148">
    <property type="entry name" value="fungal_TF_MHR"/>
    <property type="match status" value="1"/>
</dbReference>
<dbReference type="PANTHER" id="PTHR46910:SF37">
    <property type="entry name" value="ZN(II)2CYS6 TRANSCRIPTION FACTOR (EUROFUNG)"/>
    <property type="match status" value="1"/>
</dbReference>
<dbReference type="SUPFAM" id="SSF57701">
    <property type="entry name" value="Zn2/Cys6 DNA-binding domain"/>
    <property type="match status" value="1"/>
</dbReference>
<evidence type="ECO:0000256" key="3">
    <source>
        <dbReference type="ARBA" id="ARBA00023015"/>
    </source>
</evidence>
<keyword evidence="6" id="KW-0539">Nucleus</keyword>
<reference evidence="8" key="1">
    <citation type="journal article" date="2021" name="Nat. Commun.">
        <title>Genetic determinants of endophytism in the Arabidopsis root mycobiome.</title>
        <authorList>
            <person name="Mesny F."/>
            <person name="Miyauchi S."/>
            <person name="Thiergart T."/>
            <person name="Pickel B."/>
            <person name="Atanasova L."/>
            <person name="Karlsson M."/>
            <person name="Huettel B."/>
            <person name="Barry K.W."/>
            <person name="Haridas S."/>
            <person name="Chen C."/>
            <person name="Bauer D."/>
            <person name="Andreopoulos W."/>
            <person name="Pangilinan J."/>
            <person name="LaButti K."/>
            <person name="Riley R."/>
            <person name="Lipzen A."/>
            <person name="Clum A."/>
            <person name="Drula E."/>
            <person name="Henrissat B."/>
            <person name="Kohler A."/>
            <person name="Grigoriev I.V."/>
            <person name="Martin F.M."/>
            <person name="Hacquard S."/>
        </authorList>
    </citation>
    <scope>NUCLEOTIDE SEQUENCE</scope>
    <source>
        <strain evidence="8">MPI-SDFR-AT-0073</strain>
    </source>
</reference>
<dbReference type="PROSITE" id="PS50048">
    <property type="entry name" value="ZN2_CY6_FUNGAL_2"/>
    <property type="match status" value="1"/>
</dbReference>
<evidence type="ECO:0000256" key="2">
    <source>
        <dbReference type="ARBA" id="ARBA00022723"/>
    </source>
</evidence>
<evidence type="ECO:0000256" key="4">
    <source>
        <dbReference type="ARBA" id="ARBA00023125"/>
    </source>
</evidence>
<dbReference type="GO" id="GO:0000981">
    <property type="term" value="F:DNA-binding transcription factor activity, RNA polymerase II-specific"/>
    <property type="evidence" value="ECO:0007669"/>
    <property type="project" value="InterPro"/>
</dbReference>
<evidence type="ECO:0000313" key="9">
    <source>
        <dbReference type="Proteomes" id="UP000758603"/>
    </source>
</evidence>
<dbReference type="GeneID" id="70131759"/>